<evidence type="ECO:0000256" key="4">
    <source>
        <dbReference type="ARBA" id="ARBA00015339"/>
    </source>
</evidence>
<dbReference type="GO" id="GO:0005730">
    <property type="term" value="C:nucleolus"/>
    <property type="evidence" value="ECO:0007669"/>
    <property type="project" value="UniProtKB-SubCell"/>
</dbReference>
<sequence>MAPPVNDKKIKNRRRKKRRTEDFSSDSESDSSSDNESPSEPQNAEVPQPKADIDINDVDMESDEETPKAANEPLSKEILEKVRSIKFTSLENQSLAEAQETLKKDKQQVENEYLALMASSFANDIDELRKKPDFTDKSVVMLAKTLQSGSNMFDEDSLDALLKK</sequence>
<dbReference type="PANTHER" id="PTHR28127">
    <property type="entry name" value="RIBOSOME ASSEMBLY PROTEIN 3"/>
    <property type="match status" value="1"/>
</dbReference>
<evidence type="ECO:0000256" key="3">
    <source>
        <dbReference type="ARBA" id="ARBA00006256"/>
    </source>
</evidence>
<feature type="compositionally biased region" description="Acidic residues" evidence="8">
    <location>
        <begin position="54"/>
        <end position="64"/>
    </location>
</feature>
<evidence type="ECO:0000256" key="7">
    <source>
        <dbReference type="ARBA" id="ARBA00023274"/>
    </source>
</evidence>
<reference evidence="10 11" key="1">
    <citation type="submission" date="2018-03" db="EMBL/GenBank/DDBJ databases">
        <title>Candida pseudohaemulonii genome assembly and annotation.</title>
        <authorList>
            <person name="Munoz J.F."/>
            <person name="Gade L.G."/>
            <person name="Chow N.A."/>
            <person name="Litvintseva A.P."/>
            <person name="Loparev V.N."/>
            <person name="Cuomo C.A."/>
        </authorList>
    </citation>
    <scope>NUCLEOTIDE SEQUENCE [LARGE SCALE GENOMIC DNA]</scope>
    <source>
        <strain evidence="10 11">B12108</strain>
    </source>
</reference>
<dbReference type="GeneID" id="36564555"/>
<dbReference type="STRING" id="418784.A0A2P7YZU1"/>
<feature type="region of interest" description="Disordered" evidence="8">
    <location>
        <begin position="1"/>
        <end position="75"/>
    </location>
</feature>
<dbReference type="InterPro" id="IPR051898">
    <property type="entry name" value="Ribosome_Assembly_3"/>
</dbReference>
<evidence type="ECO:0000256" key="8">
    <source>
        <dbReference type="SAM" id="MobiDB-lite"/>
    </source>
</evidence>
<name>A0A2P7YZU1_9ASCO</name>
<protein>
    <recommendedName>
        <fullName evidence="4">Ribosome assembly protein 3</fullName>
    </recommendedName>
</protein>
<comment type="caution">
    <text evidence="10">The sequence shown here is derived from an EMBL/GenBank/DDBJ whole genome shotgun (WGS) entry which is preliminary data.</text>
</comment>
<comment type="function">
    <text evidence="1">Required for efficient biogenesis of the 60S ribosomal subunit.</text>
</comment>
<dbReference type="PANTHER" id="PTHR28127:SF1">
    <property type="entry name" value="RIBOSOME ASSEMBLY PROTEIN 3"/>
    <property type="match status" value="1"/>
</dbReference>
<dbReference type="GO" id="GO:0030687">
    <property type="term" value="C:preribosome, large subunit precursor"/>
    <property type="evidence" value="ECO:0007669"/>
    <property type="project" value="TreeGrafter"/>
</dbReference>
<dbReference type="VEuPathDB" id="FungiDB:C7M61_001164"/>
<dbReference type="InterPro" id="IPR028217">
    <property type="entry name" value="Rsa3_C"/>
</dbReference>
<evidence type="ECO:0000256" key="6">
    <source>
        <dbReference type="ARBA" id="ARBA00023242"/>
    </source>
</evidence>
<evidence type="ECO:0000313" key="10">
    <source>
        <dbReference type="EMBL" id="PSK41481.1"/>
    </source>
</evidence>
<evidence type="ECO:0000259" key="9">
    <source>
        <dbReference type="Pfam" id="PF14615"/>
    </source>
</evidence>
<evidence type="ECO:0000256" key="5">
    <source>
        <dbReference type="ARBA" id="ARBA00022517"/>
    </source>
</evidence>
<comment type="subcellular location">
    <subcellularLocation>
        <location evidence="2">Nucleus</location>
        <location evidence="2">Nucleolus</location>
    </subcellularLocation>
</comment>
<accession>A0A2P7YZU1</accession>
<dbReference type="EMBL" id="PYFQ01000001">
    <property type="protein sequence ID" value="PSK41481.1"/>
    <property type="molecule type" value="Genomic_DNA"/>
</dbReference>
<dbReference type="GO" id="GO:0000027">
    <property type="term" value="P:ribosomal large subunit assembly"/>
    <property type="evidence" value="ECO:0007669"/>
    <property type="project" value="TreeGrafter"/>
</dbReference>
<comment type="similarity">
    <text evidence="3">Belongs to the RSA3 family.</text>
</comment>
<evidence type="ECO:0000256" key="2">
    <source>
        <dbReference type="ARBA" id="ARBA00004604"/>
    </source>
</evidence>
<organism evidence="10 11">
    <name type="scientific">Candidozyma pseudohaemuli</name>
    <dbReference type="NCBI Taxonomy" id="418784"/>
    <lineage>
        <taxon>Eukaryota</taxon>
        <taxon>Fungi</taxon>
        <taxon>Dikarya</taxon>
        <taxon>Ascomycota</taxon>
        <taxon>Saccharomycotina</taxon>
        <taxon>Pichiomycetes</taxon>
        <taxon>Metschnikowiaceae</taxon>
        <taxon>Candidozyma</taxon>
    </lineage>
</organism>
<dbReference type="AlphaFoldDB" id="A0A2P7YZU1"/>
<keyword evidence="11" id="KW-1185">Reference proteome</keyword>
<dbReference type="Proteomes" id="UP000241107">
    <property type="component" value="Unassembled WGS sequence"/>
</dbReference>
<proteinExistence type="inferred from homology"/>
<evidence type="ECO:0000313" key="11">
    <source>
        <dbReference type="Proteomes" id="UP000241107"/>
    </source>
</evidence>
<dbReference type="RefSeq" id="XP_024716180.1">
    <property type="nucleotide sequence ID" value="XM_024856581.1"/>
</dbReference>
<feature type="domain" description="Ribosome-assembly protein 3 C-terminal" evidence="9">
    <location>
        <begin position="110"/>
        <end position="154"/>
    </location>
</feature>
<keyword evidence="6" id="KW-0539">Nucleus</keyword>
<feature type="compositionally biased region" description="Acidic residues" evidence="8">
    <location>
        <begin position="23"/>
        <end position="33"/>
    </location>
</feature>
<evidence type="ECO:0000256" key="1">
    <source>
        <dbReference type="ARBA" id="ARBA00003035"/>
    </source>
</evidence>
<gene>
    <name evidence="10" type="ORF">C7M61_001164</name>
</gene>
<keyword evidence="5" id="KW-0690">Ribosome biogenesis</keyword>
<dbReference type="OrthoDB" id="69550at2759"/>
<keyword evidence="7" id="KW-0687">Ribonucleoprotein</keyword>
<dbReference type="Pfam" id="PF14615">
    <property type="entry name" value="Rsa3"/>
    <property type="match status" value="1"/>
</dbReference>